<evidence type="ECO:0000256" key="1">
    <source>
        <dbReference type="SAM" id="MobiDB-lite"/>
    </source>
</evidence>
<dbReference type="Proteomes" id="UP000606008">
    <property type="component" value="Unassembled WGS sequence"/>
</dbReference>
<feature type="region of interest" description="Disordered" evidence="1">
    <location>
        <begin position="1"/>
        <end position="20"/>
    </location>
</feature>
<proteinExistence type="predicted"/>
<reference evidence="2" key="1">
    <citation type="submission" date="2024-05" db="EMBL/GenBank/DDBJ databases">
        <authorList>
            <person name="Jung D.-H."/>
        </authorList>
    </citation>
    <scope>NUCLEOTIDE SEQUENCE</scope>
    <source>
        <strain evidence="2">JA-25</strain>
    </source>
</reference>
<accession>A0ABX0QRQ5</accession>
<feature type="compositionally biased region" description="Polar residues" evidence="1">
    <location>
        <begin position="11"/>
        <end position="20"/>
    </location>
</feature>
<dbReference type="EMBL" id="WAEL01000012">
    <property type="protein sequence ID" value="NID13438.1"/>
    <property type="molecule type" value="Genomic_DNA"/>
</dbReference>
<gene>
    <name evidence="2" type="ORF">F7231_24930</name>
</gene>
<dbReference type="RefSeq" id="WP_166693963.1">
    <property type="nucleotide sequence ID" value="NZ_WAEL01000012.1"/>
</dbReference>
<organism evidence="2 3">
    <name type="scientific">Fibrivirga algicola</name>
    <dbReference type="NCBI Taxonomy" id="2950420"/>
    <lineage>
        <taxon>Bacteria</taxon>
        <taxon>Pseudomonadati</taxon>
        <taxon>Bacteroidota</taxon>
        <taxon>Cytophagia</taxon>
        <taxon>Cytophagales</taxon>
        <taxon>Spirosomataceae</taxon>
        <taxon>Fibrivirga</taxon>
    </lineage>
</organism>
<comment type="caution">
    <text evidence="2">The sequence shown here is derived from an EMBL/GenBank/DDBJ whole genome shotgun (WGS) entry which is preliminary data.</text>
</comment>
<evidence type="ECO:0000313" key="3">
    <source>
        <dbReference type="Proteomes" id="UP000606008"/>
    </source>
</evidence>
<evidence type="ECO:0000313" key="2">
    <source>
        <dbReference type="EMBL" id="NID13438.1"/>
    </source>
</evidence>
<sequence>MATDIQAPSDPATQSAGPSQQQWLAQLAYETRTRLALQLQQQEEQAQSYLYEINLTDRALLVARHQQQRAAQLREHRARRIALRKGTARDG</sequence>
<name>A0ABX0QRQ5_9BACT</name>
<keyword evidence="3" id="KW-1185">Reference proteome</keyword>
<protein>
    <submittedName>
        <fullName evidence="2">Uncharacterized protein</fullName>
    </submittedName>
</protein>